<comment type="caution">
    <text evidence="1">The sequence shown here is derived from an EMBL/GenBank/DDBJ whole genome shotgun (WGS) entry which is preliminary data.</text>
</comment>
<evidence type="ECO:0000313" key="1">
    <source>
        <dbReference type="EMBL" id="HHM02189.1"/>
    </source>
</evidence>
<evidence type="ECO:0008006" key="2">
    <source>
        <dbReference type="Google" id="ProtNLM"/>
    </source>
</evidence>
<protein>
    <recommendedName>
        <fullName evidence="2">Response regulator</fullName>
    </recommendedName>
</protein>
<dbReference type="EMBL" id="DRLI01000159">
    <property type="protein sequence ID" value="HHM02189.1"/>
    <property type="molecule type" value="Genomic_DNA"/>
</dbReference>
<dbReference type="AlphaFoldDB" id="A0A7V5RPF0"/>
<name>A0A7V5RPF0_CALAY</name>
<dbReference type="Proteomes" id="UP000885771">
    <property type="component" value="Unassembled WGS sequence"/>
</dbReference>
<reference evidence="1" key="1">
    <citation type="journal article" date="2020" name="mSystems">
        <title>Genome- and Community-Level Interaction Insights into Carbon Utilization and Element Cycling Functions of Hydrothermarchaeota in Hydrothermal Sediment.</title>
        <authorList>
            <person name="Zhou Z."/>
            <person name="Liu Y."/>
            <person name="Xu W."/>
            <person name="Pan J."/>
            <person name="Luo Z.H."/>
            <person name="Li M."/>
        </authorList>
    </citation>
    <scope>NUCLEOTIDE SEQUENCE [LARGE SCALE GENOMIC DNA]</scope>
    <source>
        <strain evidence="1">HyVt-460</strain>
    </source>
</reference>
<organism evidence="1">
    <name type="scientific">Caldithrix abyssi</name>
    <dbReference type="NCBI Taxonomy" id="187145"/>
    <lineage>
        <taxon>Bacteria</taxon>
        <taxon>Pseudomonadati</taxon>
        <taxon>Calditrichota</taxon>
        <taxon>Calditrichia</taxon>
        <taxon>Calditrichales</taxon>
        <taxon>Calditrichaceae</taxon>
        <taxon>Caldithrix</taxon>
    </lineage>
</organism>
<gene>
    <name evidence="1" type="ORF">ENJ15_04195</name>
</gene>
<sequence>MKIFVIDFSRDTTLLEMCSCNGNVVEAEQKDGARAYAACREFMPDMIVVNYAVLPSHGRITAEKINQRKMTSTIPIYFVDGKEGDNSKIRSFARAITREELKRILSRE</sequence>
<accession>A0A7V5RPF0</accession>
<proteinExistence type="predicted"/>